<dbReference type="SMART" id="SM00228">
    <property type="entry name" value="PDZ"/>
    <property type="match status" value="1"/>
</dbReference>
<keyword evidence="7" id="KW-1185">Reference proteome</keyword>
<dbReference type="InterPro" id="IPR055414">
    <property type="entry name" value="LRR_R13L4/SHOC2-like"/>
</dbReference>
<dbReference type="InterPro" id="IPR001611">
    <property type="entry name" value="Leu-rich_rpt"/>
</dbReference>
<organism evidence="6 7">
    <name type="scientific">Zootermopsis nevadensis</name>
    <name type="common">Dampwood termite</name>
    <dbReference type="NCBI Taxonomy" id="136037"/>
    <lineage>
        <taxon>Eukaryota</taxon>
        <taxon>Metazoa</taxon>
        <taxon>Ecdysozoa</taxon>
        <taxon>Arthropoda</taxon>
        <taxon>Hexapoda</taxon>
        <taxon>Insecta</taxon>
        <taxon>Pterygota</taxon>
        <taxon>Neoptera</taxon>
        <taxon>Polyneoptera</taxon>
        <taxon>Dictyoptera</taxon>
        <taxon>Blattodea</taxon>
        <taxon>Blattoidea</taxon>
        <taxon>Termitoidae</taxon>
        <taxon>Termopsidae</taxon>
        <taxon>Zootermopsis</taxon>
    </lineage>
</organism>
<feature type="domain" description="PDZ" evidence="5">
    <location>
        <begin position="910"/>
        <end position="993"/>
    </location>
</feature>
<dbReference type="InterPro" id="IPR050614">
    <property type="entry name" value="Synaptic_Scaffolding_LAP-MAGUK"/>
</dbReference>
<dbReference type="InterPro" id="IPR003591">
    <property type="entry name" value="Leu-rich_rpt_typical-subtyp"/>
</dbReference>
<dbReference type="GO" id="GO:0045197">
    <property type="term" value="P:establishment or maintenance of epithelial cell apical/basal polarity"/>
    <property type="evidence" value="ECO:0007669"/>
    <property type="project" value="TreeGrafter"/>
</dbReference>
<dbReference type="SUPFAM" id="SSF52058">
    <property type="entry name" value="L domain-like"/>
    <property type="match status" value="1"/>
</dbReference>
<dbReference type="SMART" id="SM00364">
    <property type="entry name" value="LRR_BAC"/>
    <property type="match status" value="10"/>
</dbReference>
<dbReference type="Pfam" id="PF13855">
    <property type="entry name" value="LRR_8"/>
    <property type="match status" value="1"/>
</dbReference>
<feature type="region of interest" description="Disordered" evidence="4">
    <location>
        <begin position="699"/>
        <end position="728"/>
    </location>
</feature>
<name>A0A067R0Z9_ZOONE</name>
<dbReference type="GO" id="GO:0016323">
    <property type="term" value="C:basolateral plasma membrane"/>
    <property type="evidence" value="ECO:0007669"/>
    <property type="project" value="TreeGrafter"/>
</dbReference>
<evidence type="ECO:0000313" key="7">
    <source>
        <dbReference type="Proteomes" id="UP000027135"/>
    </source>
</evidence>
<dbReference type="GO" id="GO:0043113">
    <property type="term" value="P:receptor clustering"/>
    <property type="evidence" value="ECO:0007669"/>
    <property type="project" value="TreeGrafter"/>
</dbReference>
<keyword evidence="2" id="KW-0433">Leucine-rich repeat</keyword>
<dbReference type="Pfam" id="PF00595">
    <property type="entry name" value="PDZ"/>
    <property type="match status" value="1"/>
</dbReference>
<dbReference type="GO" id="GO:0005912">
    <property type="term" value="C:adherens junction"/>
    <property type="evidence" value="ECO:0007669"/>
    <property type="project" value="TreeGrafter"/>
</dbReference>
<keyword evidence="3" id="KW-0677">Repeat</keyword>
<dbReference type="Proteomes" id="UP000027135">
    <property type="component" value="Unassembled WGS sequence"/>
</dbReference>
<accession>A0A067R0Z9</accession>
<evidence type="ECO:0000259" key="5">
    <source>
        <dbReference type="PROSITE" id="PS50106"/>
    </source>
</evidence>
<evidence type="ECO:0000256" key="2">
    <source>
        <dbReference type="ARBA" id="ARBA00022614"/>
    </source>
</evidence>
<dbReference type="GO" id="GO:0098609">
    <property type="term" value="P:cell-cell adhesion"/>
    <property type="evidence" value="ECO:0007669"/>
    <property type="project" value="TreeGrafter"/>
</dbReference>
<gene>
    <name evidence="6" type="ORF">L798_08776</name>
</gene>
<proteinExistence type="inferred from homology"/>
<dbReference type="InterPro" id="IPR036034">
    <property type="entry name" value="PDZ_sf"/>
</dbReference>
<dbReference type="SMART" id="SM00369">
    <property type="entry name" value="LRR_TYP"/>
    <property type="match status" value="13"/>
</dbReference>
<dbReference type="AlphaFoldDB" id="A0A067R0Z9"/>
<dbReference type="Pfam" id="PF23598">
    <property type="entry name" value="LRR_14"/>
    <property type="match status" value="1"/>
</dbReference>
<evidence type="ECO:0000256" key="3">
    <source>
        <dbReference type="ARBA" id="ARBA00022737"/>
    </source>
</evidence>
<dbReference type="eggNOG" id="KOG0619">
    <property type="taxonomic scope" value="Eukaryota"/>
</dbReference>
<sequence length="993" mass="110336">MPWKCFLNCVRPETEDIRQLDYQHSMLQDVPPQVFAFERTLEELYLDSNRIRDLPRPLFHCHGLRVLSMSDNDVQSLPPAIASLINLQHLDMSRNELCAIPDNIKGCKHLVYVDVSVNQLEKLPEGFTQLLSLEELYLNDTCLDFLPANFGRLTKLRILELRENNLNTMPKSIARLTSLERMDIGQNEFSDLPEVIGRLINLTELWVDCNRIRSVPKFIGNLKKLMHFDASTNNIKWIAPEIGSCCSLTDLTLSCNEIQEVPETIGSLKQLVTMKLDDNQLTALPKTIGKLSNLEELILSQNDFESLPPSIGLLRKLNILNVDDNMLEELPPEIGSCTTELGHLPNIHVMNLSDNQLRNLPVSILNLTFLTALWLSNNQSTPLTTLQQDVDKVTGQTVCINFMLPQKNQNELESDVRHSHSPKQLDRPHIRFAADAESEVTGHLVRAPTPYPKELRAMAKHARSFQQQHTRRASREVSHGPHFGNLLSTFCVLTVLSQKVLILSKDSHNFQNKVNEEDASVQSTDISGIVSKYEISDICTDESSPVLASDSGPIIREAKCVRKVTNMAEEREKFFNQREEVPTISMSLENPSITVGVQRSPLSLPRTLIDSSRSSITTDQQQPPPYHIAAAYSKQAAYFQRTGSPASVIYPQKPLSPVAPTKDLFVCADKSVFPEEISDHEEAFTSAVMPSVQLKSVAEKPFGGNDEGDSSKQISEGSHIDSPKEESVLKHTNDIKIIGHMEQHEPEENLDVSLPIAERPSSKEIGKETATRIVIRDTPIDEPIARDCTVPSSLEYSNGIKSKETGVSVYSNLNSTPILTIPTITSVCTLQGTATTVTVTSTSTVTNMNNITNSITSPVVTLETSSSTEKNGEEIEKGVNDTRQDISRRQTKTWMFGPHKNATVFPVVIKKNPGLGFSISGGLGLTSPLDKRDNEGIFVTKVHPSGPASSCLQPGDKILEVDGTDFTKVEHDQAVGILKQTSNIVNMMISRQQ</sequence>
<feature type="compositionally biased region" description="Basic and acidic residues" evidence="4">
    <location>
        <begin position="718"/>
        <end position="728"/>
    </location>
</feature>
<dbReference type="PANTHER" id="PTHR23119">
    <property type="entry name" value="DISCS LARGE"/>
    <property type="match status" value="1"/>
</dbReference>
<dbReference type="GO" id="GO:0045211">
    <property type="term" value="C:postsynaptic membrane"/>
    <property type="evidence" value="ECO:0007669"/>
    <property type="project" value="TreeGrafter"/>
</dbReference>
<dbReference type="GO" id="GO:0098887">
    <property type="term" value="P:neurotransmitter receptor transport, endosome to postsynaptic membrane"/>
    <property type="evidence" value="ECO:0007669"/>
    <property type="project" value="TreeGrafter"/>
</dbReference>
<dbReference type="InterPro" id="IPR032675">
    <property type="entry name" value="LRR_dom_sf"/>
</dbReference>
<dbReference type="EMBL" id="KK852791">
    <property type="protein sequence ID" value="KDR16469.1"/>
    <property type="molecule type" value="Genomic_DNA"/>
</dbReference>
<dbReference type="SUPFAM" id="SSF50156">
    <property type="entry name" value="PDZ domain-like"/>
    <property type="match status" value="1"/>
</dbReference>
<reference evidence="6 7" key="1">
    <citation type="journal article" date="2014" name="Nat. Commun.">
        <title>Molecular traces of alternative social organization in a termite genome.</title>
        <authorList>
            <person name="Terrapon N."/>
            <person name="Li C."/>
            <person name="Robertson H.M."/>
            <person name="Ji L."/>
            <person name="Meng X."/>
            <person name="Booth W."/>
            <person name="Chen Z."/>
            <person name="Childers C.P."/>
            <person name="Glastad K.M."/>
            <person name="Gokhale K."/>
            <person name="Gowin J."/>
            <person name="Gronenberg W."/>
            <person name="Hermansen R.A."/>
            <person name="Hu H."/>
            <person name="Hunt B.G."/>
            <person name="Huylmans A.K."/>
            <person name="Khalil S.M."/>
            <person name="Mitchell R.D."/>
            <person name="Munoz-Torres M.C."/>
            <person name="Mustard J.A."/>
            <person name="Pan H."/>
            <person name="Reese J.T."/>
            <person name="Scharf M.E."/>
            <person name="Sun F."/>
            <person name="Vogel H."/>
            <person name="Xiao J."/>
            <person name="Yang W."/>
            <person name="Yang Z."/>
            <person name="Yang Z."/>
            <person name="Zhou J."/>
            <person name="Zhu J."/>
            <person name="Brent C.S."/>
            <person name="Elsik C.G."/>
            <person name="Goodisman M.A."/>
            <person name="Liberles D.A."/>
            <person name="Roe R.M."/>
            <person name="Vargo E.L."/>
            <person name="Vilcinskas A."/>
            <person name="Wang J."/>
            <person name="Bornberg-Bauer E."/>
            <person name="Korb J."/>
            <person name="Zhang G."/>
            <person name="Liebig J."/>
        </authorList>
    </citation>
    <scope>NUCLEOTIDE SEQUENCE [LARGE SCALE GENOMIC DNA]</scope>
    <source>
        <tissue evidence="6">Whole organism</tissue>
    </source>
</reference>
<evidence type="ECO:0000256" key="1">
    <source>
        <dbReference type="ARBA" id="ARBA00007772"/>
    </source>
</evidence>
<dbReference type="Gene3D" id="2.30.42.10">
    <property type="match status" value="1"/>
</dbReference>
<dbReference type="OMA" id="FGPHKNA"/>
<dbReference type="PROSITE" id="PS51450">
    <property type="entry name" value="LRR"/>
    <property type="match status" value="3"/>
</dbReference>
<dbReference type="FunFam" id="3.80.10.10:FF:000013">
    <property type="entry name" value="Erbin isoform 7"/>
    <property type="match status" value="1"/>
</dbReference>
<dbReference type="GO" id="GO:0098968">
    <property type="term" value="P:neurotransmitter receptor transport postsynaptic membrane to endosome"/>
    <property type="evidence" value="ECO:0007669"/>
    <property type="project" value="TreeGrafter"/>
</dbReference>
<dbReference type="PROSITE" id="PS50106">
    <property type="entry name" value="PDZ"/>
    <property type="match status" value="1"/>
</dbReference>
<evidence type="ECO:0000256" key="4">
    <source>
        <dbReference type="SAM" id="MobiDB-lite"/>
    </source>
</evidence>
<dbReference type="InterPro" id="IPR001478">
    <property type="entry name" value="PDZ"/>
</dbReference>
<evidence type="ECO:0000313" key="6">
    <source>
        <dbReference type="EMBL" id="KDR16469.1"/>
    </source>
</evidence>
<protein>
    <recommendedName>
        <fullName evidence="5">PDZ domain-containing protein</fullName>
    </recommendedName>
</protein>
<dbReference type="GO" id="GO:0019901">
    <property type="term" value="F:protein kinase binding"/>
    <property type="evidence" value="ECO:0007669"/>
    <property type="project" value="TreeGrafter"/>
</dbReference>
<dbReference type="STRING" id="136037.A0A067R0Z9"/>
<dbReference type="PANTHER" id="PTHR23119:SF50">
    <property type="entry name" value="PDZ DOMAIN-CONTAINING PROTEIN"/>
    <property type="match status" value="1"/>
</dbReference>
<comment type="similarity">
    <text evidence="1">Belongs to the LAP (LRR and PDZ) protein family.</text>
</comment>
<dbReference type="InParanoid" id="A0A067R0Z9"/>
<dbReference type="Gene3D" id="3.80.10.10">
    <property type="entry name" value="Ribonuclease Inhibitor"/>
    <property type="match status" value="2"/>
</dbReference>
<dbReference type="GO" id="GO:0014069">
    <property type="term" value="C:postsynaptic density"/>
    <property type="evidence" value="ECO:0007669"/>
    <property type="project" value="TreeGrafter"/>
</dbReference>